<keyword evidence="5" id="KW-0611">Plant defense</keyword>
<sequence length="500" mass="57580">MTTWERKSQSEQPGEDKRSLKESPQMDILLSAVLGELTTRSIDFFIKKIFKPKALDVEDRLHMILLRAHVIIDEAMGRQITNQSVLQQLDMLRDAMYRGCYTLDTFRYQVHSEEEAKGQVLSHSLSLSKVNSPQGLCSSSRNPQILKQLNNSLDDLSSMILGVEELVVFLASYPRLYRQPYSMHLVLGNCMFGRQMETEFVINFLLHARPHGSKELDILPIVGPGRVGKTTLVAHVCEDERIRDHFSEILFLRDHDFTVVDLATVREGYAMEYKNRVSNSNKDGRLLVVVELYSAYTRDVPSNTKIIVTSRSDKIIKFGTTQALSMKYLSHEAYWYFFKTLMFGSTDPKMHPRLACQAMEMARMSKRCFIAANMFACLLRDNFDIEMWCKVLAFTRGQNNKNILNFGGHPFDLINQKRPAYLGRMVTPFQYIVLHRGNECSKQEEVPKIKLQDVMYGSITAHGKFEILGWRSRIPPYHSFVDICEIQEVKTTSAKRKRSV</sequence>
<dbReference type="Gramene" id="KQL22192">
    <property type="protein sequence ID" value="KQL22192"/>
    <property type="gene ID" value="SETIT_029589mg"/>
</dbReference>
<evidence type="ECO:0000256" key="4">
    <source>
        <dbReference type="ARBA" id="ARBA00022741"/>
    </source>
</evidence>
<dbReference type="Gene3D" id="3.40.50.300">
    <property type="entry name" value="P-loop containing nucleotide triphosphate hydrolases"/>
    <property type="match status" value="1"/>
</dbReference>
<reference evidence="8" key="2">
    <citation type="submission" date="2018-08" db="UniProtKB">
        <authorList>
            <consortium name="EnsemblPlants"/>
        </authorList>
    </citation>
    <scope>IDENTIFICATION</scope>
    <source>
        <strain evidence="8">Yugu1</strain>
    </source>
</reference>
<proteinExistence type="inferred from homology"/>
<keyword evidence="4" id="KW-0547">Nucleotide-binding</keyword>
<evidence type="ECO:0000256" key="2">
    <source>
        <dbReference type="ARBA" id="ARBA00022614"/>
    </source>
</evidence>
<dbReference type="FunCoup" id="K3ZSK9">
    <property type="interactions" value="954"/>
</dbReference>
<evidence type="ECO:0000256" key="6">
    <source>
        <dbReference type="SAM" id="MobiDB-lite"/>
    </source>
</evidence>
<dbReference type="Proteomes" id="UP000004995">
    <property type="component" value="Unassembled WGS sequence"/>
</dbReference>
<name>K3ZSK9_SETIT</name>
<evidence type="ECO:0000256" key="5">
    <source>
        <dbReference type="ARBA" id="ARBA00022821"/>
    </source>
</evidence>
<dbReference type="Pfam" id="PF18052">
    <property type="entry name" value="Rx_N"/>
    <property type="match status" value="1"/>
</dbReference>
<dbReference type="InterPro" id="IPR027417">
    <property type="entry name" value="P-loop_NTPase"/>
</dbReference>
<keyword evidence="3" id="KW-0677">Repeat</keyword>
<reference evidence="9" key="1">
    <citation type="journal article" date="2012" name="Nat. Biotechnol.">
        <title>Reference genome sequence of the model plant Setaria.</title>
        <authorList>
            <person name="Bennetzen J.L."/>
            <person name="Schmutz J."/>
            <person name="Wang H."/>
            <person name="Percifield R."/>
            <person name="Hawkins J."/>
            <person name="Pontaroli A.C."/>
            <person name="Estep M."/>
            <person name="Feng L."/>
            <person name="Vaughn J.N."/>
            <person name="Grimwood J."/>
            <person name="Jenkins J."/>
            <person name="Barry K."/>
            <person name="Lindquist E."/>
            <person name="Hellsten U."/>
            <person name="Deshpande S."/>
            <person name="Wang X."/>
            <person name="Wu X."/>
            <person name="Mitros T."/>
            <person name="Triplett J."/>
            <person name="Yang X."/>
            <person name="Ye C.Y."/>
            <person name="Mauro-Herrera M."/>
            <person name="Wang L."/>
            <person name="Li P."/>
            <person name="Sharma M."/>
            <person name="Sharma R."/>
            <person name="Ronald P.C."/>
            <person name="Panaud O."/>
            <person name="Kellogg E.A."/>
            <person name="Brutnell T.P."/>
            <person name="Doust A.N."/>
            <person name="Tuskan G.A."/>
            <person name="Rokhsar D."/>
            <person name="Devos K.M."/>
        </authorList>
    </citation>
    <scope>NUCLEOTIDE SEQUENCE [LARGE SCALE GENOMIC DNA]</scope>
    <source>
        <strain evidence="9">cv. Yugu1</strain>
    </source>
</reference>
<organism evidence="8 9">
    <name type="scientific">Setaria italica</name>
    <name type="common">Foxtail millet</name>
    <name type="synonym">Panicum italicum</name>
    <dbReference type="NCBI Taxonomy" id="4555"/>
    <lineage>
        <taxon>Eukaryota</taxon>
        <taxon>Viridiplantae</taxon>
        <taxon>Streptophyta</taxon>
        <taxon>Embryophyta</taxon>
        <taxon>Tracheophyta</taxon>
        <taxon>Spermatophyta</taxon>
        <taxon>Magnoliopsida</taxon>
        <taxon>Liliopsida</taxon>
        <taxon>Poales</taxon>
        <taxon>Poaceae</taxon>
        <taxon>PACMAD clade</taxon>
        <taxon>Panicoideae</taxon>
        <taxon>Panicodae</taxon>
        <taxon>Paniceae</taxon>
        <taxon>Cenchrinae</taxon>
        <taxon>Setaria</taxon>
    </lineage>
</organism>
<feature type="domain" description="Disease resistance N-terminal" evidence="7">
    <location>
        <begin position="60"/>
        <end position="119"/>
    </location>
</feature>
<keyword evidence="9" id="KW-1185">Reference proteome</keyword>
<evidence type="ECO:0000259" key="7">
    <source>
        <dbReference type="Pfam" id="PF18052"/>
    </source>
</evidence>
<dbReference type="eggNOG" id="KOG4658">
    <property type="taxonomic scope" value="Eukaryota"/>
</dbReference>
<dbReference type="AlphaFoldDB" id="K3ZSK9"/>
<evidence type="ECO:0000256" key="3">
    <source>
        <dbReference type="ARBA" id="ARBA00022737"/>
    </source>
</evidence>
<dbReference type="PANTHER" id="PTHR33377">
    <property type="entry name" value="OS10G0134700 PROTEIN-RELATED"/>
    <property type="match status" value="1"/>
</dbReference>
<evidence type="ECO:0000256" key="1">
    <source>
        <dbReference type="ARBA" id="ARBA00008894"/>
    </source>
</evidence>
<accession>K3ZSK9</accession>
<dbReference type="GO" id="GO:0006952">
    <property type="term" value="P:defense response"/>
    <property type="evidence" value="ECO:0007669"/>
    <property type="project" value="UniProtKB-KW"/>
</dbReference>
<evidence type="ECO:0000313" key="9">
    <source>
        <dbReference type="Proteomes" id="UP000004995"/>
    </source>
</evidence>
<dbReference type="HOGENOM" id="CLU_001090_4_1_1"/>
<feature type="region of interest" description="Disordered" evidence="6">
    <location>
        <begin position="1"/>
        <end position="21"/>
    </location>
</feature>
<dbReference type="SUPFAM" id="SSF52540">
    <property type="entry name" value="P-loop containing nucleoside triphosphate hydrolases"/>
    <property type="match status" value="1"/>
</dbReference>
<dbReference type="EnsemblPlants" id="KQL22192">
    <property type="protein sequence ID" value="KQL22192"/>
    <property type="gene ID" value="SETIT_029589mg"/>
</dbReference>
<dbReference type="PANTHER" id="PTHR33377:SF92">
    <property type="entry name" value="NB-ARC DOMAIN-CONTAINING PROTEIN"/>
    <property type="match status" value="1"/>
</dbReference>
<dbReference type="EMBL" id="AGNK02000629">
    <property type="status" value="NOT_ANNOTATED_CDS"/>
    <property type="molecule type" value="Genomic_DNA"/>
</dbReference>
<evidence type="ECO:0000313" key="8">
    <source>
        <dbReference type="EnsemblPlants" id="KQL22192"/>
    </source>
</evidence>
<protein>
    <recommendedName>
        <fullName evidence="7">Disease resistance N-terminal domain-containing protein</fullName>
    </recommendedName>
</protein>
<dbReference type="InParanoid" id="K3ZSK9"/>
<dbReference type="OMA" id="HDFTVVD"/>
<comment type="similarity">
    <text evidence="1">Belongs to the disease resistance NB-LRR family.</text>
</comment>
<keyword evidence="2" id="KW-0433">Leucine-rich repeat</keyword>
<dbReference type="GO" id="GO:0000166">
    <property type="term" value="F:nucleotide binding"/>
    <property type="evidence" value="ECO:0007669"/>
    <property type="project" value="UniProtKB-KW"/>
</dbReference>
<dbReference type="InterPro" id="IPR041118">
    <property type="entry name" value="Rx_N"/>
</dbReference>